<evidence type="ECO:0000256" key="3">
    <source>
        <dbReference type="ARBA" id="ARBA00004763"/>
    </source>
</evidence>
<dbReference type="PROSITE" id="PS50972">
    <property type="entry name" value="PTERIN_BINDING"/>
    <property type="match status" value="1"/>
</dbReference>
<dbReference type="InterPro" id="IPR000489">
    <property type="entry name" value="Pterin-binding_dom"/>
</dbReference>
<evidence type="ECO:0000313" key="10">
    <source>
        <dbReference type="EMBL" id="OQX90079.1"/>
    </source>
</evidence>
<evidence type="ECO:0000256" key="1">
    <source>
        <dbReference type="ARBA" id="ARBA00000012"/>
    </source>
</evidence>
<keyword evidence="7" id="KW-0460">Magnesium</keyword>
<comment type="pathway">
    <text evidence="3">Cofactor biosynthesis; tetrahydrofolate biosynthesis; 7,8-dihydrofolate from 2-amino-4-hydroxy-6-hydroxymethyl-7,8-dihydropteridine diphosphate and 4-aminobenzoate: step 1/2.</text>
</comment>
<dbReference type="InterPro" id="IPR045031">
    <property type="entry name" value="DHP_synth-like"/>
</dbReference>
<dbReference type="PANTHER" id="PTHR20941">
    <property type="entry name" value="FOLATE SYNTHESIS PROTEINS"/>
    <property type="match status" value="1"/>
</dbReference>
<dbReference type="EMBL" id="NATQ01000105">
    <property type="protein sequence ID" value="OQX90079.1"/>
    <property type="molecule type" value="Genomic_DNA"/>
</dbReference>
<dbReference type="PANTHER" id="PTHR20941:SF1">
    <property type="entry name" value="FOLIC ACID SYNTHESIS PROTEIN FOL1"/>
    <property type="match status" value="1"/>
</dbReference>
<dbReference type="EC" id="2.5.1.15" evidence="4"/>
<evidence type="ECO:0000256" key="4">
    <source>
        <dbReference type="ARBA" id="ARBA00012458"/>
    </source>
</evidence>
<feature type="domain" description="Pterin-binding" evidence="9">
    <location>
        <begin position="135"/>
        <end position="387"/>
    </location>
</feature>
<dbReference type="InterPro" id="IPR006390">
    <property type="entry name" value="DHP_synth_dom"/>
</dbReference>
<comment type="cofactor">
    <cofactor evidence="2">
        <name>Mg(2+)</name>
        <dbReference type="ChEBI" id="CHEBI:18420"/>
    </cofactor>
</comment>
<dbReference type="GO" id="GO:0005829">
    <property type="term" value="C:cytosol"/>
    <property type="evidence" value="ECO:0007669"/>
    <property type="project" value="TreeGrafter"/>
</dbReference>
<gene>
    <name evidence="10" type="ORF">B6D57_04985</name>
</gene>
<evidence type="ECO:0000313" key="11">
    <source>
        <dbReference type="Proteomes" id="UP000192611"/>
    </source>
</evidence>
<name>A0A1W9RZQ9_9BACT</name>
<dbReference type="SUPFAM" id="SSF51717">
    <property type="entry name" value="Dihydropteroate synthetase-like"/>
    <property type="match status" value="1"/>
</dbReference>
<dbReference type="GO" id="GO:0046872">
    <property type="term" value="F:metal ion binding"/>
    <property type="evidence" value="ECO:0007669"/>
    <property type="project" value="UniProtKB-KW"/>
</dbReference>
<keyword evidence="6" id="KW-0479">Metal-binding</keyword>
<evidence type="ECO:0000256" key="5">
    <source>
        <dbReference type="ARBA" id="ARBA00022679"/>
    </source>
</evidence>
<keyword evidence="5" id="KW-0808">Transferase</keyword>
<evidence type="ECO:0000259" key="9">
    <source>
        <dbReference type="PROSITE" id="PS50972"/>
    </source>
</evidence>
<accession>A0A1W9RZQ9</accession>
<protein>
    <recommendedName>
        <fullName evidence="4">dihydropteroate synthase</fullName>
        <ecNumber evidence="4">2.5.1.15</ecNumber>
    </recommendedName>
</protein>
<dbReference type="PROSITE" id="PS00793">
    <property type="entry name" value="DHPS_2"/>
    <property type="match status" value="1"/>
</dbReference>
<dbReference type="NCBIfam" id="TIGR01496">
    <property type="entry name" value="DHPS"/>
    <property type="match status" value="1"/>
</dbReference>
<organism evidence="10 11">
    <name type="scientific">Candidatus Coatesbacteria bacterium 4484_99</name>
    <dbReference type="NCBI Taxonomy" id="1970774"/>
    <lineage>
        <taxon>Bacteria</taxon>
        <taxon>Candidatus Coatesiibacteriota</taxon>
    </lineage>
</organism>
<keyword evidence="8" id="KW-0289">Folate biosynthesis</keyword>
<evidence type="ECO:0000256" key="8">
    <source>
        <dbReference type="ARBA" id="ARBA00022909"/>
    </source>
</evidence>
<dbReference type="Proteomes" id="UP000192611">
    <property type="component" value="Unassembled WGS sequence"/>
</dbReference>
<dbReference type="Gene3D" id="3.20.20.20">
    <property type="entry name" value="Dihydropteroate synthase-like"/>
    <property type="match status" value="1"/>
</dbReference>
<evidence type="ECO:0000256" key="7">
    <source>
        <dbReference type="ARBA" id="ARBA00022842"/>
    </source>
</evidence>
<comment type="catalytic activity">
    <reaction evidence="1">
        <text>(7,8-dihydropterin-6-yl)methyl diphosphate + 4-aminobenzoate = 7,8-dihydropteroate + diphosphate</text>
        <dbReference type="Rhea" id="RHEA:19949"/>
        <dbReference type="ChEBI" id="CHEBI:17836"/>
        <dbReference type="ChEBI" id="CHEBI:17839"/>
        <dbReference type="ChEBI" id="CHEBI:33019"/>
        <dbReference type="ChEBI" id="CHEBI:72950"/>
        <dbReference type="EC" id="2.5.1.15"/>
    </reaction>
</comment>
<dbReference type="GO" id="GO:0004156">
    <property type="term" value="F:dihydropteroate synthase activity"/>
    <property type="evidence" value="ECO:0007669"/>
    <property type="project" value="UniProtKB-EC"/>
</dbReference>
<dbReference type="AlphaFoldDB" id="A0A1W9RZQ9"/>
<dbReference type="GO" id="GO:0046654">
    <property type="term" value="P:tetrahydrofolate biosynthetic process"/>
    <property type="evidence" value="ECO:0007669"/>
    <property type="project" value="TreeGrafter"/>
</dbReference>
<evidence type="ECO:0000256" key="6">
    <source>
        <dbReference type="ARBA" id="ARBA00022723"/>
    </source>
</evidence>
<dbReference type="GO" id="GO:0046656">
    <property type="term" value="P:folic acid biosynthetic process"/>
    <property type="evidence" value="ECO:0007669"/>
    <property type="project" value="UniProtKB-KW"/>
</dbReference>
<sequence>MRLRFLDDMDEQTAKEIQKAMGVDEGGIRKMAPKFRYNRILIEDLSPQAVLIIKEEMLAIGGDAVIPRSAIQCKPPSMPVIILGDSRKIASLCERLENQPFGLDTLSIELKNRMERYSNEKRWKIKGRVLNIEEPFIMGILNITPDSFFDGGKFFDEKKALKRLEEMLEEGAHIIDIGGMSTRPGSEPIPEEEELRRVLPAVREAVKLGALISVDTYRGKVADKAINAGAHIINDVSALRWDELLVKTVSDSGVGYILMHSLTTPKDMQKSPQYEDVVGEIYDFLRERLEFAVQAGIDFESTVVDFGIGFGKRLRDNLALLYNIGTFKGLGRPILVGASRKRFIKMSLGLEMEERLMPSVACAIYSIMKGADIVRVHDVKATKEAIEMIGYIEREGLEEQIENASRSMKKHSKFDKRVKYE</sequence>
<dbReference type="Pfam" id="PF00809">
    <property type="entry name" value="Pterin_bind"/>
    <property type="match status" value="1"/>
</dbReference>
<evidence type="ECO:0000256" key="2">
    <source>
        <dbReference type="ARBA" id="ARBA00001946"/>
    </source>
</evidence>
<dbReference type="CDD" id="cd00739">
    <property type="entry name" value="DHPS"/>
    <property type="match status" value="1"/>
</dbReference>
<proteinExistence type="predicted"/>
<comment type="caution">
    <text evidence="10">The sequence shown here is derived from an EMBL/GenBank/DDBJ whole genome shotgun (WGS) entry which is preliminary data.</text>
</comment>
<dbReference type="InterPro" id="IPR011005">
    <property type="entry name" value="Dihydropteroate_synth-like_sf"/>
</dbReference>
<reference evidence="11" key="1">
    <citation type="submission" date="2017-03" db="EMBL/GenBank/DDBJ databases">
        <title>Novel pathways for hydrocarbon cycling and metabolic interdependencies in hydrothermal sediment communities.</title>
        <authorList>
            <person name="Dombrowski N."/>
            <person name="Seitz K."/>
            <person name="Teske A."/>
            <person name="Baker B."/>
        </authorList>
    </citation>
    <scope>NUCLEOTIDE SEQUENCE [LARGE SCALE GENOMIC DNA]</scope>
</reference>
<dbReference type="PROSITE" id="PS00792">
    <property type="entry name" value="DHPS_1"/>
    <property type="match status" value="1"/>
</dbReference>